<dbReference type="OrthoDB" id="5524454at2"/>
<dbReference type="STRING" id="1247936.BN2475_580035"/>
<evidence type="ECO:0000259" key="2">
    <source>
        <dbReference type="PROSITE" id="PS50943"/>
    </source>
</evidence>
<dbReference type="AlphaFoldDB" id="A0A1N7SE10"/>
<evidence type="ECO:0000313" key="3">
    <source>
        <dbReference type="EMBL" id="SIT45658.1"/>
    </source>
</evidence>
<sequence>MARRPTGIGERIGKSIARERTARGLTQEQLAEIIGVEQETVSRFERGATLPPLMRLIQLADYFEVPLESLLRTSSSRVADEASDIASMLSKLDGQNRDFVRRWVAEMCDKLAKRR</sequence>
<dbReference type="RefSeq" id="WP_094782044.1">
    <property type="nucleotide sequence ID" value="NZ_CYGX02000058.1"/>
</dbReference>
<dbReference type="PANTHER" id="PTHR46558">
    <property type="entry name" value="TRACRIPTIONAL REGULATORY PROTEIN-RELATED-RELATED"/>
    <property type="match status" value="1"/>
</dbReference>
<dbReference type="EMBL" id="CYGX02000058">
    <property type="protein sequence ID" value="SIT45658.1"/>
    <property type="molecule type" value="Genomic_DNA"/>
</dbReference>
<reference evidence="3 4" key="1">
    <citation type="submission" date="2016-12" db="EMBL/GenBank/DDBJ databases">
        <authorList>
            <person name="Song W.-J."/>
            <person name="Kurnit D.M."/>
        </authorList>
    </citation>
    <scope>NUCLEOTIDE SEQUENCE [LARGE SCALE GENOMIC DNA]</scope>
    <source>
        <strain evidence="3 4">STM7296</strain>
    </source>
</reference>
<accession>A0A1N7SE10</accession>
<feature type="domain" description="HTH cro/C1-type" evidence="2">
    <location>
        <begin position="16"/>
        <end position="70"/>
    </location>
</feature>
<gene>
    <name evidence="3" type="ORF">BN2475_580035</name>
</gene>
<dbReference type="GO" id="GO:0003677">
    <property type="term" value="F:DNA binding"/>
    <property type="evidence" value="ECO:0007669"/>
    <property type="project" value="UniProtKB-KW"/>
</dbReference>
<dbReference type="InterPro" id="IPR001387">
    <property type="entry name" value="Cro/C1-type_HTH"/>
</dbReference>
<evidence type="ECO:0000313" key="4">
    <source>
        <dbReference type="Proteomes" id="UP000187012"/>
    </source>
</evidence>
<proteinExistence type="predicted"/>
<keyword evidence="4" id="KW-1185">Reference proteome</keyword>
<dbReference type="SMART" id="SM00530">
    <property type="entry name" value="HTH_XRE"/>
    <property type="match status" value="1"/>
</dbReference>
<dbReference type="Gene3D" id="1.10.260.40">
    <property type="entry name" value="lambda repressor-like DNA-binding domains"/>
    <property type="match status" value="1"/>
</dbReference>
<evidence type="ECO:0000256" key="1">
    <source>
        <dbReference type="ARBA" id="ARBA00023125"/>
    </source>
</evidence>
<dbReference type="InterPro" id="IPR010982">
    <property type="entry name" value="Lambda_DNA-bd_dom_sf"/>
</dbReference>
<name>A0A1N7SE10_9BURK</name>
<dbReference type="SUPFAM" id="SSF47413">
    <property type="entry name" value="lambda repressor-like DNA-binding domains"/>
    <property type="match status" value="1"/>
</dbReference>
<dbReference type="Proteomes" id="UP000187012">
    <property type="component" value="Unassembled WGS sequence"/>
</dbReference>
<organism evidence="3 4">
    <name type="scientific">Paraburkholderia ribeironis</name>
    <dbReference type="NCBI Taxonomy" id="1247936"/>
    <lineage>
        <taxon>Bacteria</taxon>
        <taxon>Pseudomonadati</taxon>
        <taxon>Pseudomonadota</taxon>
        <taxon>Betaproteobacteria</taxon>
        <taxon>Burkholderiales</taxon>
        <taxon>Burkholderiaceae</taxon>
        <taxon>Paraburkholderia</taxon>
    </lineage>
</organism>
<dbReference type="PANTHER" id="PTHR46558:SF11">
    <property type="entry name" value="HTH-TYPE TRANSCRIPTIONAL REGULATOR XRE"/>
    <property type="match status" value="1"/>
</dbReference>
<protein>
    <submittedName>
        <fullName evidence="3">Transcriptional regulator, XRE family</fullName>
    </submittedName>
</protein>
<dbReference type="PROSITE" id="PS50943">
    <property type="entry name" value="HTH_CROC1"/>
    <property type="match status" value="1"/>
</dbReference>
<dbReference type="CDD" id="cd00093">
    <property type="entry name" value="HTH_XRE"/>
    <property type="match status" value="1"/>
</dbReference>
<keyword evidence="1" id="KW-0238">DNA-binding</keyword>
<dbReference type="Pfam" id="PF01381">
    <property type="entry name" value="HTH_3"/>
    <property type="match status" value="1"/>
</dbReference>